<dbReference type="GO" id="GO:0032299">
    <property type="term" value="C:ribonuclease H2 complex"/>
    <property type="evidence" value="ECO:0007669"/>
    <property type="project" value="InterPro"/>
</dbReference>
<dbReference type="CDD" id="cd09271">
    <property type="entry name" value="RNase_H2-C"/>
    <property type="match status" value="1"/>
</dbReference>
<evidence type="ECO:0000256" key="1">
    <source>
        <dbReference type="SAM" id="MobiDB-lite"/>
    </source>
</evidence>
<feature type="region of interest" description="Disordered" evidence="1">
    <location>
        <begin position="42"/>
        <end position="62"/>
    </location>
</feature>
<reference evidence="2" key="1">
    <citation type="submission" date="2019-03" db="EMBL/GenBank/DDBJ databases">
        <title>Long read genome sequence of the mycoparasitic Pythium oligandrum ATCC 38472 isolated from sugarbeet rhizosphere.</title>
        <authorList>
            <person name="Gaulin E."/>
        </authorList>
    </citation>
    <scope>NUCLEOTIDE SEQUENCE</scope>
    <source>
        <strain evidence="2">ATCC 38472_TT</strain>
    </source>
</reference>
<dbReference type="PANTHER" id="PTHR47204:SF1">
    <property type="entry name" value="RIBONUCLEASE H2 SUBUNIT C"/>
    <property type="match status" value="1"/>
</dbReference>
<evidence type="ECO:0000313" key="2">
    <source>
        <dbReference type="EMBL" id="TMW56619.1"/>
    </source>
</evidence>
<organism evidence="2 3">
    <name type="scientific">Pythium oligandrum</name>
    <name type="common">Mycoparasitic fungus</name>
    <dbReference type="NCBI Taxonomy" id="41045"/>
    <lineage>
        <taxon>Eukaryota</taxon>
        <taxon>Sar</taxon>
        <taxon>Stramenopiles</taxon>
        <taxon>Oomycota</taxon>
        <taxon>Peronosporomycetes</taxon>
        <taxon>Pythiales</taxon>
        <taxon>Pythiaceae</taxon>
        <taxon>Pythium</taxon>
    </lineage>
</organism>
<sequence length="150" mass="16561">MATHDERGAVRVCLTRCPLPPAESGVHSLPCHIHHDGPAGIKSYFRPEKEEEDSSAMDEKKKNSAAWRAEFRGIALRGKTVALNELGMKGLLLEDAGMRHPDDEGRIWEVESHFDELTSWEVPGSGADELDLHATLQQWTAVANALHGDD</sequence>
<dbReference type="PANTHER" id="PTHR47204">
    <property type="entry name" value="OS02G0168900 PROTEIN"/>
    <property type="match status" value="1"/>
</dbReference>
<dbReference type="GO" id="GO:0006401">
    <property type="term" value="P:RNA catabolic process"/>
    <property type="evidence" value="ECO:0007669"/>
    <property type="project" value="InterPro"/>
</dbReference>
<gene>
    <name evidence="2" type="ORF">Poli38472_006629</name>
</gene>
<keyword evidence="3" id="KW-1185">Reference proteome</keyword>
<dbReference type="Gene3D" id="2.40.128.680">
    <property type="match status" value="1"/>
</dbReference>
<dbReference type="Pfam" id="PF08615">
    <property type="entry name" value="RNase_H2_suC"/>
    <property type="match status" value="1"/>
</dbReference>
<comment type="caution">
    <text evidence="2">The sequence shown here is derived from an EMBL/GenBank/DDBJ whole genome shotgun (WGS) entry which is preliminary data.</text>
</comment>
<dbReference type="OrthoDB" id="6222486at2759"/>
<dbReference type="InterPro" id="IPR013924">
    <property type="entry name" value="RNase_H2_suC"/>
</dbReference>
<dbReference type="EMBL" id="SPLM01000145">
    <property type="protein sequence ID" value="TMW56619.1"/>
    <property type="molecule type" value="Genomic_DNA"/>
</dbReference>
<accession>A0A8K1C4X7</accession>
<proteinExistence type="predicted"/>
<protein>
    <submittedName>
        <fullName evidence="2">Uncharacterized protein</fullName>
    </submittedName>
</protein>
<evidence type="ECO:0000313" key="3">
    <source>
        <dbReference type="Proteomes" id="UP000794436"/>
    </source>
</evidence>
<dbReference type="AlphaFoldDB" id="A0A8K1C4X7"/>
<dbReference type="Proteomes" id="UP000794436">
    <property type="component" value="Unassembled WGS sequence"/>
</dbReference>
<name>A0A8K1C4X7_PYTOL</name>